<proteinExistence type="predicted"/>
<feature type="domain" description="CN hydrolase" evidence="1">
    <location>
        <begin position="1"/>
        <end position="86"/>
    </location>
</feature>
<dbReference type="EMBL" id="BARS01058709">
    <property type="protein sequence ID" value="GAG50534.1"/>
    <property type="molecule type" value="Genomic_DNA"/>
</dbReference>
<protein>
    <recommendedName>
        <fullName evidence="1">CN hydrolase domain-containing protein</fullName>
    </recommendedName>
</protein>
<dbReference type="Pfam" id="PF00795">
    <property type="entry name" value="CN_hydrolase"/>
    <property type="match status" value="1"/>
</dbReference>
<gene>
    <name evidence="2" type="ORF">S01H1_85463</name>
</gene>
<dbReference type="AlphaFoldDB" id="X0Y3P7"/>
<evidence type="ECO:0000313" key="2">
    <source>
        <dbReference type="EMBL" id="GAG50534.1"/>
    </source>
</evidence>
<sequence length="86" mass="9687">TICADIWRIEWLVNFLIDADQLQMILNISASPFHVGKIKERQEVVSRCAKEFNCAVAYCNLVGGQDELIFDGRSMFADSTGKMMAI</sequence>
<name>X0Y3P7_9ZZZZ</name>
<dbReference type="Gene3D" id="3.60.110.10">
    <property type="entry name" value="Carbon-nitrogen hydrolase"/>
    <property type="match status" value="1"/>
</dbReference>
<dbReference type="InterPro" id="IPR003010">
    <property type="entry name" value="C-N_Hydrolase"/>
</dbReference>
<feature type="non-terminal residue" evidence="2">
    <location>
        <position position="86"/>
    </location>
</feature>
<dbReference type="SUPFAM" id="SSF56317">
    <property type="entry name" value="Carbon-nitrogen hydrolase"/>
    <property type="match status" value="1"/>
</dbReference>
<dbReference type="PROSITE" id="PS50263">
    <property type="entry name" value="CN_HYDROLASE"/>
    <property type="match status" value="1"/>
</dbReference>
<feature type="non-terminal residue" evidence="2">
    <location>
        <position position="1"/>
    </location>
</feature>
<evidence type="ECO:0000259" key="1">
    <source>
        <dbReference type="PROSITE" id="PS50263"/>
    </source>
</evidence>
<accession>X0Y3P7</accession>
<dbReference type="InterPro" id="IPR036526">
    <property type="entry name" value="C-N_Hydrolase_sf"/>
</dbReference>
<organism evidence="2">
    <name type="scientific">marine sediment metagenome</name>
    <dbReference type="NCBI Taxonomy" id="412755"/>
    <lineage>
        <taxon>unclassified sequences</taxon>
        <taxon>metagenomes</taxon>
        <taxon>ecological metagenomes</taxon>
    </lineage>
</organism>
<comment type="caution">
    <text evidence="2">The sequence shown here is derived from an EMBL/GenBank/DDBJ whole genome shotgun (WGS) entry which is preliminary data.</text>
</comment>
<reference evidence="2" key="1">
    <citation type="journal article" date="2014" name="Front. Microbiol.">
        <title>High frequency of phylogenetically diverse reductive dehalogenase-homologous genes in deep subseafloor sedimentary metagenomes.</title>
        <authorList>
            <person name="Kawai M."/>
            <person name="Futagami T."/>
            <person name="Toyoda A."/>
            <person name="Takaki Y."/>
            <person name="Nishi S."/>
            <person name="Hori S."/>
            <person name="Arai W."/>
            <person name="Tsubouchi T."/>
            <person name="Morono Y."/>
            <person name="Uchiyama I."/>
            <person name="Ito T."/>
            <person name="Fujiyama A."/>
            <person name="Inagaki F."/>
            <person name="Takami H."/>
        </authorList>
    </citation>
    <scope>NUCLEOTIDE SEQUENCE</scope>
    <source>
        <strain evidence="2">Expedition CK06-06</strain>
    </source>
</reference>